<dbReference type="Gene3D" id="2.30.110.10">
    <property type="entry name" value="Electron Transport, Fmn-binding Protein, Chain A"/>
    <property type="match status" value="1"/>
</dbReference>
<dbReference type="EMBL" id="LPVY01000003">
    <property type="protein sequence ID" value="KZB67995.1"/>
    <property type="molecule type" value="Genomic_DNA"/>
</dbReference>
<name>A0A154L9T3_9PROT</name>
<comment type="caution">
    <text evidence="3">The sequence shown here is derived from an EMBL/GenBank/DDBJ whole genome shotgun (WGS) entry which is preliminary data.</text>
</comment>
<dbReference type="GO" id="GO:0010181">
    <property type="term" value="F:FMN binding"/>
    <property type="evidence" value="ECO:0007669"/>
    <property type="project" value="InterPro"/>
</dbReference>
<dbReference type="InterPro" id="IPR050268">
    <property type="entry name" value="NADH-dep_flavin_reductase"/>
</dbReference>
<gene>
    <name evidence="3" type="ORF">AUP42_10985</name>
</gene>
<proteinExistence type="predicted"/>
<protein>
    <submittedName>
        <fullName evidence="3">Flavin reductase</fullName>
    </submittedName>
</protein>
<evidence type="ECO:0000259" key="2">
    <source>
        <dbReference type="SMART" id="SM00903"/>
    </source>
</evidence>
<dbReference type="GO" id="GO:0042602">
    <property type="term" value="F:riboflavin reductase (NADPH) activity"/>
    <property type="evidence" value="ECO:0007669"/>
    <property type="project" value="TreeGrafter"/>
</dbReference>
<evidence type="ECO:0000313" key="3">
    <source>
        <dbReference type="EMBL" id="KZB67995.1"/>
    </source>
</evidence>
<keyword evidence="1" id="KW-0560">Oxidoreductase</keyword>
<dbReference type="Proteomes" id="UP000076335">
    <property type="component" value="Unassembled WGS sequence"/>
</dbReference>
<dbReference type="PANTHER" id="PTHR30466">
    <property type="entry name" value="FLAVIN REDUCTASE"/>
    <property type="match status" value="1"/>
</dbReference>
<dbReference type="AlphaFoldDB" id="A0A154L9T3"/>
<feature type="domain" description="Flavin reductase like" evidence="2">
    <location>
        <begin position="12"/>
        <end position="157"/>
    </location>
</feature>
<dbReference type="PANTHER" id="PTHR30466:SF1">
    <property type="entry name" value="FMN REDUCTASE (NADH) RUTF"/>
    <property type="match status" value="1"/>
</dbReference>
<accession>A0A154L9T3</accession>
<dbReference type="RefSeq" id="WP_062948729.1">
    <property type="nucleotide sequence ID" value="NZ_CP136684.1"/>
</dbReference>
<sequence>MSFSSRDFRDCLGQFATGVAVVTARANNGAKAGITINSFASVSLDPALVLFSVDQRAATHSLFAGECDRFCINILNREQRDLSDLFSSPVQDRWEDLVFEDDCHGVPKLTGNLATFSCKRHAIHDGGDHSIIVGHVQDISMGNTGDPLLYYGGRYHSLGE</sequence>
<dbReference type="SUPFAM" id="SSF50475">
    <property type="entry name" value="FMN-binding split barrel"/>
    <property type="match status" value="1"/>
</dbReference>
<dbReference type="Pfam" id="PF01613">
    <property type="entry name" value="Flavin_Reduct"/>
    <property type="match status" value="1"/>
</dbReference>
<organism evidence="3 4">
    <name type="scientific">Thalassospira lucentensis</name>
    <dbReference type="NCBI Taxonomy" id="168935"/>
    <lineage>
        <taxon>Bacteria</taxon>
        <taxon>Pseudomonadati</taxon>
        <taxon>Pseudomonadota</taxon>
        <taxon>Alphaproteobacteria</taxon>
        <taxon>Rhodospirillales</taxon>
        <taxon>Thalassospiraceae</taxon>
        <taxon>Thalassospira</taxon>
    </lineage>
</organism>
<dbReference type="InterPro" id="IPR002563">
    <property type="entry name" value="Flavin_Rdtase-like_dom"/>
</dbReference>
<evidence type="ECO:0000256" key="1">
    <source>
        <dbReference type="ARBA" id="ARBA00023002"/>
    </source>
</evidence>
<evidence type="ECO:0000313" key="4">
    <source>
        <dbReference type="Proteomes" id="UP000076335"/>
    </source>
</evidence>
<dbReference type="SMART" id="SM00903">
    <property type="entry name" value="Flavin_Reduct"/>
    <property type="match status" value="1"/>
</dbReference>
<dbReference type="OrthoDB" id="9792858at2"/>
<reference evidence="3 4" key="1">
    <citation type="submission" date="2015-12" db="EMBL/GenBank/DDBJ databases">
        <title>Genome sequence of Thalassospira lucentensis MCCC 1A02072.</title>
        <authorList>
            <person name="Lu L."/>
            <person name="Lai Q."/>
            <person name="Shao Z."/>
            <person name="Qian P."/>
        </authorList>
    </citation>
    <scope>NUCLEOTIDE SEQUENCE [LARGE SCALE GENOMIC DNA]</scope>
    <source>
        <strain evidence="3 4">MCCC 1A02072</strain>
    </source>
</reference>
<dbReference type="InterPro" id="IPR012349">
    <property type="entry name" value="Split_barrel_FMN-bd"/>
</dbReference>